<protein>
    <submittedName>
        <fullName evidence="1">Uncharacterized protein</fullName>
    </submittedName>
</protein>
<proteinExistence type="predicted"/>
<reference evidence="1" key="1">
    <citation type="journal article" date="2023" name="DNA Res.">
        <title>Chromosome-level genome assembly of Phrynocephalus forsythii using third-generation DNA sequencing and Hi-C analysis.</title>
        <authorList>
            <person name="Qi Y."/>
            <person name="Zhao W."/>
            <person name="Zhao Y."/>
            <person name="Niu C."/>
            <person name="Cao S."/>
            <person name="Zhang Y."/>
        </authorList>
    </citation>
    <scope>NUCLEOTIDE SEQUENCE</scope>
    <source>
        <tissue evidence="1">Muscle</tissue>
    </source>
</reference>
<accession>A0A9Q1B4K3</accession>
<evidence type="ECO:0000313" key="1">
    <source>
        <dbReference type="EMBL" id="KAJ7335295.1"/>
    </source>
</evidence>
<gene>
    <name evidence="1" type="ORF">JRQ81_013236</name>
</gene>
<comment type="caution">
    <text evidence="1">The sequence shown here is derived from an EMBL/GenBank/DDBJ whole genome shotgun (WGS) entry which is preliminary data.</text>
</comment>
<evidence type="ECO:0000313" key="2">
    <source>
        <dbReference type="Proteomes" id="UP001142489"/>
    </source>
</evidence>
<name>A0A9Q1B4K3_9SAUR</name>
<keyword evidence="2" id="KW-1185">Reference proteome</keyword>
<organism evidence="1 2">
    <name type="scientific">Phrynocephalus forsythii</name>
    <dbReference type="NCBI Taxonomy" id="171643"/>
    <lineage>
        <taxon>Eukaryota</taxon>
        <taxon>Metazoa</taxon>
        <taxon>Chordata</taxon>
        <taxon>Craniata</taxon>
        <taxon>Vertebrata</taxon>
        <taxon>Euteleostomi</taxon>
        <taxon>Lepidosauria</taxon>
        <taxon>Squamata</taxon>
        <taxon>Bifurcata</taxon>
        <taxon>Unidentata</taxon>
        <taxon>Episquamata</taxon>
        <taxon>Toxicofera</taxon>
        <taxon>Iguania</taxon>
        <taxon>Acrodonta</taxon>
        <taxon>Agamidae</taxon>
        <taxon>Agaminae</taxon>
        <taxon>Phrynocephalus</taxon>
    </lineage>
</organism>
<dbReference type="OrthoDB" id="9050450at2759"/>
<dbReference type="Proteomes" id="UP001142489">
    <property type="component" value="Unassembled WGS sequence"/>
</dbReference>
<dbReference type="AlphaFoldDB" id="A0A9Q1B4K3"/>
<dbReference type="EMBL" id="JAPFRF010000004">
    <property type="protein sequence ID" value="KAJ7335295.1"/>
    <property type="molecule type" value="Genomic_DNA"/>
</dbReference>
<sequence>MGSYQCHLWNMVLLLLRTLPKEHRSRRLPYHQESMAQAKQDRIAACHITDSASKQAATSVALQGPAWLRSASISDGAHKWTEDLPFDGAGLFTAKTDGTVDNLQEMRKTQRTTSF</sequence>